<organism evidence="6 7">
    <name type="scientific">Rhodovulum sulfidophilum</name>
    <name type="common">Rhodobacter sulfidophilus</name>
    <dbReference type="NCBI Taxonomy" id="35806"/>
    <lineage>
        <taxon>Bacteria</taxon>
        <taxon>Pseudomonadati</taxon>
        <taxon>Pseudomonadota</taxon>
        <taxon>Alphaproteobacteria</taxon>
        <taxon>Rhodobacterales</taxon>
        <taxon>Paracoccaceae</taxon>
        <taxon>Rhodovulum</taxon>
    </lineage>
</organism>
<evidence type="ECO:0000313" key="6">
    <source>
        <dbReference type="EMBL" id="BAQ69820.1"/>
    </source>
</evidence>
<protein>
    <submittedName>
        <fullName evidence="6">Sulfur oxidation F protein</fullName>
    </submittedName>
</protein>
<evidence type="ECO:0000259" key="5">
    <source>
        <dbReference type="Pfam" id="PF21706"/>
    </source>
</evidence>
<evidence type="ECO:0000259" key="4">
    <source>
        <dbReference type="Pfam" id="PF09242"/>
    </source>
</evidence>
<keyword evidence="2" id="KW-0274">FAD</keyword>
<accession>A0A0D6B4S7</accession>
<name>A0A0D6B4S7_RHOSU</name>
<dbReference type="Proteomes" id="UP000064912">
    <property type="component" value="Chromosome"/>
</dbReference>
<dbReference type="AlphaFoldDB" id="A0A0D6B4S7"/>
<dbReference type="InterPro" id="IPR037092">
    <property type="entry name" value="FlavoCytC_S_DH_flav-bd_sf"/>
</dbReference>
<dbReference type="InterPro" id="IPR006311">
    <property type="entry name" value="TAT_signal"/>
</dbReference>
<dbReference type="EMBL" id="AP014800">
    <property type="protein sequence ID" value="BAQ69820.1"/>
    <property type="molecule type" value="Genomic_DNA"/>
</dbReference>
<reference evidence="6 7" key="1">
    <citation type="submission" date="2015-02" db="EMBL/GenBank/DDBJ databases">
        <title>Genome sequene of Rhodovulum sulfidophilum DSM 2351.</title>
        <authorList>
            <person name="Nagao N."/>
        </authorList>
    </citation>
    <scope>NUCLEOTIDE SEQUENCE [LARGE SCALE GENOMIC DNA]</scope>
    <source>
        <strain evidence="6 7">DSM 2351</strain>
    </source>
</reference>
<dbReference type="Gene3D" id="3.90.760.10">
    <property type="entry name" value="Flavocytochrome c sulphide dehydrogenase, flavin-binding domain"/>
    <property type="match status" value="1"/>
</dbReference>
<dbReference type="PATRIC" id="fig|35806.4.peg.2751"/>
<dbReference type="Pfam" id="PF07992">
    <property type="entry name" value="Pyr_redox_2"/>
    <property type="match status" value="1"/>
</dbReference>
<dbReference type="KEGG" id="rsu:NHU_02672"/>
<dbReference type="InterPro" id="IPR052541">
    <property type="entry name" value="SQRD"/>
</dbReference>
<dbReference type="PROSITE" id="PS51318">
    <property type="entry name" value="TAT"/>
    <property type="match status" value="1"/>
</dbReference>
<feature type="domain" description="Flavocytochrome c sulphide dehydrogenase flavin-binding" evidence="4">
    <location>
        <begin position="355"/>
        <end position="420"/>
    </location>
</feature>
<proteinExistence type="predicted"/>
<feature type="domain" description="FAD/NAD(P)-binding" evidence="3">
    <location>
        <begin position="31"/>
        <end position="145"/>
    </location>
</feature>
<dbReference type="SUPFAM" id="SSF51905">
    <property type="entry name" value="FAD/NAD(P)-binding domain"/>
    <property type="match status" value="2"/>
</dbReference>
<dbReference type="GO" id="GO:0050660">
    <property type="term" value="F:flavin adenine dinucleotide binding"/>
    <property type="evidence" value="ECO:0007669"/>
    <property type="project" value="InterPro"/>
</dbReference>
<gene>
    <name evidence="6" type="primary">soxF</name>
    <name evidence="6" type="ORF">NHU_02672</name>
</gene>
<dbReference type="InterPro" id="IPR015323">
    <property type="entry name" value="FlavoCytC_S_DH_flav-bd"/>
</dbReference>
<evidence type="ECO:0000313" key="7">
    <source>
        <dbReference type="Proteomes" id="UP000064912"/>
    </source>
</evidence>
<keyword evidence="1" id="KW-0285">Flavoprotein</keyword>
<dbReference type="Pfam" id="PF09242">
    <property type="entry name" value="FCSD-flav_bind"/>
    <property type="match status" value="1"/>
</dbReference>
<dbReference type="PANTHER" id="PTHR43755:SF1">
    <property type="entry name" value="FAD-DEPENDENT PYRIDINE NUCLEOTIDE-DISULPHIDE OXIDOREDUCTASE"/>
    <property type="match status" value="1"/>
</dbReference>
<evidence type="ECO:0000256" key="2">
    <source>
        <dbReference type="ARBA" id="ARBA00022827"/>
    </source>
</evidence>
<dbReference type="InterPro" id="IPR049386">
    <property type="entry name" value="FCSD_central"/>
</dbReference>
<dbReference type="InterPro" id="IPR036188">
    <property type="entry name" value="FAD/NAD-bd_sf"/>
</dbReference>
<feature type="domain" description="Sulfide dehydrogenase [flavocytochrome c] flavoprotein chain central" evidence="5">
    <location>
        <begin position="163"/>
        <end position="278"/>
    </location>
</feature>
<dbReference type="Pfam" id="PF21706">
    <property type="entry name" value="FCSD_central"/>
    <property type="match status" value="1"/>
</dbReference>
<dbReference type="SUPFAM" id="SSF55424">
    <property type="entry name" value="FAD/NAD-linked reductases, dimerisation (C-terminal) domain"/>
    <property type="match status" value="1"/>
</dbReference>
<evidence type="ECO:0000256" key="1">
    <source>
        <dbReference type="ARBA" id="ARBA00022630"/>
    </source>
</evidence>
<dbReference type="FunFam" id="3.50.50.60:FF:000234">
    <property type="entry name" value="Flavocytochrome C sulfide dehydrogenase"/>
    <property type="match status" value="1"/>
</dbReference>
<sequence length="421" mass="44537">MSLNRRSFLGTGLALGAALSAPCAIGQARPRVVALGGGAGGATAARYIAKDSDGAIEVVLIEPGKTYYTCFFSNLYLGGFRDFSSIAHDYGTLASRYGINVIHDLAVDIDRAARSVTLASGHALGYDRLIVAPGIDFVDGAVPGWDMTVQNRMPHAWKAGSQTQLLKAQIGAMRAGGVFCMVAPPDPFRCPPGPYERVSMVAHVLKESNPTAKILIVDPKENFSKQALFEDGWARHYPGMIQRIGPDFGGANVEVRPDSMEVVIDGMAETVDVCNVIPAQKAGHIAGVAGLADDSGFCPILPGTMQSRFDENVYVLGDATIAGDMPKSAFSANSQAKVAAMQVRAALTRARAFPAKYSNTCWSLIDSGDGVKVGASYQVGEDRIAKVDGFVSQIGEDAALRKATYEESLGWYAGITADIFG</sequence>
<dbReference type="eggNOG" id="COG0446">
    <property type="taxonomic scope" value="Bacteria"/>
</dbReference>
<dbReference type="PANTHER" id="PTHR43755">
    <property type="match status" value="1"/>
</dbReference>
<dbReference type="Gene3D" id="3.50.50.60">
    <property type="entry name" value="FAD/NAD(P)-binding domain"/>
    <property type="match status" value="2"/>
</dbReference>
<dbReference type="GO" id="GO:0016491">
    <property type="term" value="F:oxidoreductase activity"/>
    <property type="evidence" value="ECO:0007669"/>
    <property type="project" value="InterPro"/>
</dbReference>
<dbReference type="InterPro" id="IPR016156">
    <property type="entry name" value="FAD/NAD-linked_Rdtase_dimer_sf"/>
</dbReference>
<dbReference type="InterPro" id="IPR023753">
    <property type="entry name" value="FAD/NAD-binding_dom"/>
</dbReference>
<evidence type="ECO:0000259" key="3">
    <source>
        <dbReference type="Pfam" id="PF07992"/>
    </source>
</evidence>